<dbReference type="KEGG" id="gvi:glr3764"/>
<gene>
    <name evidence="2" type="ordered locus">glr3764</name>
</gene>
<dbReference type="OrthoDB" id="9779910at2"/>
<dbReference type="HOGENOM" id="CLU_054549_1_0_3"/>
<dbReference type="eggNOG" id="COG1040">
    <property type="taxonomic scope" value="Bacteria"/>
</dbReference>
<dbReference type="EnsemblBacteria" id="BAC91705">
    <property type="protein sequence ID" value="BAC91705"/>
    <property type="gene ID" value="BAC91705"/>
</dbReference>
<evidence type="ECO:0000313" key="3">
    <source>
        <dbReference type="Proteomes" id="UP000000557"/>
    </source>
</evidence>
<accession>Q7NEW4</accession>
<dbReference type="PhylomeDB" id="Q7NEW4"/>
<proteinExistence type="inferred from homology"/>
<dbReference type="AlphaFoldDB" id="Q7NEW4"/>
<dbReference type="InterPro" id="IPR000836">
    <property type="entry name" value="PRTase_dom"/>
</dbReference>
<dbReference type="EMBL" id="BA000045">
    <property type="protein sequence ID" value="BAC91705.1"/>
    <property type="molecule type" value="Genomic_DNA"/>
</dbReference>
<dbReference type="SUPFAM" id="SSF53271">
    <property type="entry name" value="PRTase-like"/>
    <property type="match status" value="1"/>
</dbReference>
<dbReference type="PATRIC" id="fig|251221.4.peg.3799"/>
<dbReference type="InParanoid" id="Q7NEW4"/>
<evidence type="ECO:0000313" key="2">
    <source>
        <dbReference type="EMBL" id="BAC91705.1"/>
    </source>
</evidence>
<evidence type="ECO:0000256" key="1">
    <source>
        <dbReference type="ARBA" id="ARBA00008007"/>
    </source>
</evidence>
<keyword evidence="3" id="KW-1185">Reference proteome</keyword>
<reference evidence="2 3" key="2">
    <citation type="journal article" date="2003" name="DNA Res.">
        <title>Complete genome structure of Gloeobacter violaceus PCC 7421, a cyanobacterium that lacks thylakoids (supplement).</title>
        <authorList>
            <person name="Nakamura Y."/>
            <person name="Kaneko T."/>
            <person name="Sato S."/>
            <person name="Mimuro M."/>
            <person name="Miyashita H."/>
            <person name="Tsuchiya T."/>
            <person name="Sasamoto S."/>
            <person name="Watanabe A."/>
            <person name="Kawashima K."/>
            <person name="Kishida Y."/>
            <person name="Kiyokawa C."/>
            <person name="Kohara M."/>
            <person name="Matsumoto M."/>
            <person name="Matsuno A."/>
            <person name="Nakazaki N."/>
            <person name="Shimpo S."/>
            <person name="Takeuchi C."/>
            <person name="Yamada M."/>
            <person name="Tabata S."/>
        </authorList>
    </citation>
    <scope>NUCLEOTIDE SEQUENCE [LARGE SCALE GENOMIC DNA]</scope>
    <source>
        <strain evidence="3">ATCC 29082 / PCC 7421</strain>
    </source>
</reference>
<dbReference type="CDD" id="cd06223">
    <property type="entry name" value="PRTases_typeI"/>
    <property type="match status" value="1"/>
</dbReference>
<protein>
    <submittedName>
        <fullName evidence="2">Glr3764 protein</fullName>
    </submittedName>
</protein>
<name>Q7NEW4_GLOVI</name>
<comment type="similarity">
    <text evidence="1">Belongs to the ComF/GntX family.</text>
</comment>
<dbReference type="PANTHER" id="PTHR47505">
    <property type="entry name" value="DNA UTILIZATION PROTEIN YHGH"/>
    <property type="match status" value="1"/>
</dbReference>
<dbReference type="FunCoup" id="Q7NEW4">
    <property type="interactions" value="1"/>
</dbReference>
<dbReference type="InterPro" id="IPR051910">
    <property type="entry name" value="ComF/GntX_DNA_util-trans"/>
</dbReference>
<dbReference type="InterPro" id="IPR029057">
    <property type="entry name" value="PRTase-like"/>
</dbReference>
<dbReference type="Gene3D" id="3.40.50.2020">
    <property type="match status" value="1"/>
</dbReference>
<reference evidence="2 3" key="1">
    <citation type="journal article" date="2003" name="DNA Res.">
        <title>Complete genome structure of Gloeobacter violaceus PCC 7421, a cyanobacterium that lacks thylakoids.</title>
        <authorList>
            <person name="Nakamura Y."/>
            <person name="Kaneko T."/>
            <person name="Sato S."/>
            <person name="Mimuro M."/>
            <person name="Miyashita H."/>
            <person name="Tsuchiya T."/>
            <person name="Sasamoto S."/>
            <person name="Watanabe A."/>
            <person name="Kawashima K."/>
            <person name="Kishida Y."/>
            <person name="Kiyokawa C."/>
            <person name="Kohara M."/>
            <person name="Matsumoto M."/>
            <person name="Matsuno A."/>
            <person name="Nakazaki N."/>
            <person name="Shimpo S."/>
            <person name="Takeuchi C."/>
            <person name="Yamada M."/>
            <person name="Tabata S."/>
        </authorList>
    </citation>
    <scope>NUCLEOTIDE SEQUENCE [LARGE SCALE GENOMIC DNA]</scope>
    <source>
        <strain evidence="3">ATCC 29082 / PCC 7421</strain>
    </source>
</reference>
<dbReference type="PANTHER" id="PTHR47505:SF1">
    <property type="entry name" value="DNA UTILIZATION PROTEIN YHGH"/>
    <property type="match status" value="1"/>
</dbReference>
<organism evidence="2 3">
    <name type="scientific">Gloeobacter violaceus (strain ATCC 29082 / PCC 7421)</name>
    <dbReference type="NCBI Taxonomy" id="251221"/>
    <lineage>
        <taxon>Bacteria</taxon>
        <taxon>Bacillati</taxon>
        <taxon>Cyanobacteriota</taxon>
        <taxon>Cyanophyceae</taxon>
        <taxon>Gloeobacterales</taxon>
        <taxon>Gloeobacteraceae</taxon>
        <taxon>Gloeobacter</taxon>
    </lineage>
</organism>
<dbReference type="STRING" id="251221.gene:10761281"/>
<dbReference type="RefSeq" id="WP_011143753.1">
    <property type="nucleotide sequence ID" value="NC_005125.1"/>
</dbReference>
<dbReference type="Proteomes" id="UP000000557">
    <property type="component" value="Chromosome"/>
</dbReference>
<sequence length="218" mass="24023">MLVKLWLFSHRCPLCDRRASTYLCAGCGSAIEQCRRPQSPVEICASVRVHAWGSYTGALRRALEVLKYGQRPELGDWLGERLGRWWLNQDKPPHDFQVVAVPLHPSRQAQRGYNQADRIARAFCKRTGFIYRPHGLRRIVATPALHGLDPERRARELEQAFAVGAAPAARPVLLVDDICTTGSTLARCAAALVKAGSGAVQAAVVARPALDRKPRANA</sequence>